<name>A0A194XC65_MOLSC</name>
<dbReference type="InterPro" id="IPR011333">
    <property type="entry name" value="SKP1/BTB/POZ_sf"/>
</dbReference>
<dbReference type="SMART" id="SM00225">
    <property type="entry name" value="BTB"/>
    <property type="match status" value="1"/>
</dbReference>
<evidence type="ECO:0000313" key="4">
    <source>
        <dbReference type="Proteomes" id="UP000070700"/>
    </source>
</evidence>
<accession>A0A194XC65</accession>
<dbReference type="InterPro" id="IPR000210">
    <property type="entry name" value="BTB/POZ_dom"/>
</dbReference>
<evidence type="ECO:0000313" key="3">
    <source>
        <dbReference type="EMBL" id="KUJ17754.1"/>
    </source>
</evidence>
<dbReference type="OrthoDB" id="6359816at2759"/>
<evidence type="ECO:0000259" key="2">
    <source>
        <dbReference type="PROSITE" id="PS50097"/>
    </source>
</evidence>
<dbReference type="SUPFAM" id="SSF54695">
    <property type="entry name" value="POZ domain"/>
    <property type="match status" value="1"/>
</dbReference>
<dbReference type="CDD" id="cd18186">
    <property type="entry name" value="BTB_POZ_ZBTB_KLHL-like"/>
    <property type="match status" value="1"/>
</dbReference>
<dbReference type="Pfam" id="PF00651">
    <property type="entry name" value="BTB"/>
    <property type="match status" value="1"/>
</dbReference>
<dbReference type="Proteomes" id="UP000070700">
    <property type="component" value="Unassembled WGS sequence"/>
</dbReference>
<dbReference type="RefSeq" id="XP_018072109.1">
    <property type="nucleotide sequence ID" value="XM_018219818.1"/>
</dbReference>
<dbReference type="GeneID" id="28829544"/>
<feature type="domain" description="BTB" evidence="2">
    <location>
        <begin position="63"/>
        <end position="130"/>
    </location>
</feature>
<dbReference type="AlphaFoldDB" id="A0A194XC65"/>
<proteinExistence type="predicted"/>
<dbReference type="PANTHER" id="PTHR47843:SF5">
    <property type="entry name" value="BTB_POZ DOMAIN PROTEIN"/>
    <property type="match status" value="1"/>
</dbReference>
<dbReference type="PANTHER" id="PTHR47843">
    <property type="entry name" value="BTB DOMAIN-CONTAINING PROTEIN-RELATED"/>
    <property type="match status" value="1"/>
</dbReference>
<dbReference type="Gene3D" id="3.30.710.10">
    <property type="entry name" value="Potassium Channel Kv1.1, Chain A"/>
    <property type="match status" value="1"/>
</dbReference>
<keyword evidence="4" id="KW-1185">Reference proteome</keyword>
<dbReference type="KEGG" id="psco:LY89DRAFT_733580"/>
<evidence type="ECO:0000256" key="1">
    <source>
        <dbReference type="SAM" id="MobiDB-lite"/>
    </source>
</evidence>
<feature type="region of interest" description="Disordered" evidence="1">
    <location>
        <begin position="1"/>
        <end position="49"/>
    </location>
</feature>
<gene>
    <name evidence="3" type="ORF">LY89DRAFT_733580</name>
</gene>
<dbReference type="EMBL" id="KQ947414">
    <property type="protein sequence ID" value="KUJ17754.1"/>
    <property type="molecule type" value="Genomic_DNA"/>
</dbReference>
<feature type="compositionally biased region" description="Polar residues" evidence="1">
    <location>
        <begin position="35"/>
        <end position="48"/>
    </location>
</feature>
<organism evidence="3 4">
    <name type="scientific">Mollisia scopiformis</name>
    <name type="common">Conifer needle endophyte fungus</name>
    <name type="synonym">Phialocephala scopiformis</name>
    <dbReference type="NCBI Taxonomy" id="149040"/>
    <lineage>
        <taxon>Eukaryota</taxon>
        <taxon>Fungi</taxon>
        <taxon>Dikarya</taxon>
        <taxon>Ascomycota</taxon>
        <taxon>Pezizomycotina</taxon>
        <taxon>Leotiomycetes</taxon>
        <taxon>Helotiales</taxon>
        <taxon>Mollisiaceae</taxon>
        <taxon>Mollisia</taxon>
    </lineage>
</organism>
<reference evidence="3 4" key="1">
    <citation type="submission" date="2015-10" db="EMBL/GenBank/DDBJ databases">
        <title>Full genome of DAOMC 229536 Phialocephala scopiformis, a fungal endophyte of spruce producing the potent anti-insectan compound rugulosin.</title>
        <authorList>
            <consortium name="DOE Joint Genome Institute"/>
            <person name="Walker A.K."/>
            <person name="Frasz S.L."/>
            <person name="Seifert K.A."/>
            <person name="Miller J.D."/>
            <person name="Mondo S.J."/>
            <person name="Labutti K."/>
            <person name="Lipzen A."/>
            <person name="Dockter R."/>
            <person name="Kennedy M."/>
            <person name="Grigoriev I.V."/>
            <person name="Spatafora J.W."/>
        </authorList>
    </citation>
    <scope>NUCLEOTIDE SEQUENCE [LARGE SCALE GENOMIC DNA]</scope>
    <source>
        <strain evidence="3 4">CBS 120377</strain>
    </source>
</reference>
<feature type="compositionally biased region" description="Low complexity" evidence="1">
    <location>
        <begin position="9"/>
        <end position="23"/>
    </location>
</feature>
<sequence length="271" mass="29146">MSPSPPPNGSAAAASMTSNTTASEPAAKRARVDGQSEQTLSSAKNQTGLPPLTASLLESGKWSDLVIKCQGREWKCHRTVVCLQSAPLSAMISGEFIEAITGVIDLSENEPDIVNCMIQFMYTNEYSDSITTNSDIASTETSTASIDSVEAKDSLVNARANKPFLTNTKVYVLAEMFDLPALKAVAVKKFKTALTRKATSEGYTDSLILIHAETPDTDRALKDVALGYAVSHAAALLEKEDFQAFCKDPCANEFLMQMLKQMADNALSKTC</sequence>
<dbReference type="PROSITE" id="PS50097">
    <property type="entry name" value="BTB"/>
    <property type="match status" value="1"/>
</dbReference>
<dbReference type="STRING" id="149040.A0A194XC65"/>
<dbReference type="InParanoid" id="A0A194XC65"/>
<protein>
    <recommendedName>
        <fullName evidence="2">BTB domain-containing protein</fullName>
    </recommendedName>
</protein>